<dbReference type="GO" id="GO:0016020">
    <property type="term" value="C:membrane"/>
    <property type="evidence" value="ECO:0007669"/>
    <property type="project" value="UniProtKB-SubCell"/>
</dbReference>
<feature type="chain" id="PRO_5025517943" description="Immunoglobulin V-set domain-containing protein" evidence="6">
    <location>
        <begin position="20"/>
        <end position="255"/>
    </location>
</feature>
<evidence type="ECO:0000256" key="2">
    <source>
        <dbReference type="ARBA" id="ARBA00022729"/>
    </source>
</evidence>
<dbReference type="PANTHER" id="PTHR12080:SF56">
    <property type="entry name" value="NATURAL KILLER CELL RECEPTOR 2B4"/>
    <property type="match status" value="1"/>
</dbReference>
<name>A0A671LZQ7_9TELE</name>
<reference evidence="8" key="2">
    <citation type="submission" date="2025-09" db="UniProtKB">
        <authorList>
            <consortium name="Ensembl"/>
        </authorList>
    </citation>
    <scope>IDENTIFICATION</scope>
</reference>
<dbReference type="Gene3D" id="2.60.40.10">
    <property type="entry name" value="Immunoglobulins"/>
    <property type="match status" value="1"/>
</dbReference>
<evidence type="ECO:0000256" key="4">
    <source>
        <dbReference type="ARBA" id="ARBA00023180"/>
    </source>
</evidence>
<dbReference type="AlphaFoldDB" id="A0A671LZQ7"/>
<dbReference type="SUPFAM" id="SSF48726">
    <property type="entry name" value="Immunoglobulin"/>
    <property type="match status" value="1"/>
</dbReference>
<evidence type="ECO:0000256" key="6">
    <source>
        <dbReference type="SAM" id="SignalP"/>
    </source>
</evidence>
<protein>
    <recommendedName>
        <fullName evidence="7">Immunoglobulin V-set domain-containing protein</fullName>
    </recommendedName>
</protein>
<evidence type="ECO:0000313" key="8">
    <source>
        <dbReference type="Ensembl" id="ENSSANP00000025519.1"/>
    </source>
</evidence>
<evidence type="ECO:0000259" key="7">
    <source>
        <dbReference type="Pfam" id="PF07686"/>
    </source>
</evidence>
<reference evidence="8" key="1">
    <citation type="submission" date="2025-08" db="UniProtKB">
        <authorList>
            <consortium name="Ensembl"/>
        </authorList>
    </citation>
    <scope>IDENTIFICATION</scope>
</reference>
<feature type="domain" description="Immunoglobulin V-set" evidence="7">
    <location>
        <begin position="25"/>
        <end position="105"/>
    </location>
</feature>
<evidence type="ECO:0000256" key="3">
    <source>
        <dbReference type="ARBA" id="ARBA00023136"/>
    </source>
</evidence>
<organism evidence="8 9">
    <name type="scientific">Sinocyclocheilus anshuiensis</name>
    <dbReference type="NCBI Taxonomy" id="1608454"/>
    <lineage>
        <taxon>Eukaryota</taxon>
        <taxon>Metazoa</taxon>
        <taxon>Chordata</taxon>
        <taxon>Craniata</taxon>
        <taxon>Vertebrata</taxon>
        <taxon>Euteleostomi</taxon>
        <taxon>Actinopterygii</taxon>
        <taxon>Neopterygii</taxon>
        <taxon>Teleostei</taxon>
        <taxon>Ostariophysi</taxon>
        <taxon>Cypriniformes</taxon>
        <taxon>Cyprinidae</taxon>
        <taxon>Cyprininae</taxon>
        <taxon>Sinocyclocheilus</taxon>
    </lineage>
</organism>
<comment type="subcellular location">
    <subcellularLocation>
        <location evidence="1">Membrane</location>
    </subcellularLocation>
</comment>
<keyword evidence="9" id="KW-1185">Reference proteome</keyword>
<feature type="transmembrane region" description="Helical" evidence="5">
    <location>
        <begin position="213"/>
        <end position="237"/>
    </location>
</feature>
<feature type="signal peptide" evidence="6">
    <location>
        <begin position="1"/>
        <end position="19"/>
    </location>
</feature>
<accession>A0A671LZQ7</accession>
<keyword evidence="3 5" id="KW-0472">Membrane</keyword>
<dbReference type="Pfam" id="PF07686">
    <property type="entry name" value="V-set"/>
    <property type="match status" value="1"/>
</dbReference>
<dbReference type="InterPro" id="IPR015631">
    <property type="entry name" value="CD2/SLAM_rcpt"/>
</dbReference>
<dbReference type="Ensembl" id="ENSSANT00000027182.1">
    <property type="protein sequence ID" value="ENSSANP00000025519.1"/>
    <property type="gene ID" value="ENSSANG00000013186.1"/>
</dbReference>
<dbReference type="InterPro" id="IPR013106">
    <property type="entry name" value="Ig_V-set"/>
</dbReference>
<keyword evidence="5" id="KW-1133">Transmembrane helix</keyword>
<evidence type="ECO:0000256" key="5">
    <source>
        <dbReference type="SAM" id="Phobius"/>
    </source>
</evidence>
<dbReference type="InterPro" id="IPR013783">
    <property type="entry name" value="Ig-like_fold"/>
</dbReference>
<dbReference type="PANTHER" id="PTHR12080">
    <property type="entry name" value="SIGNALING LYMPHOCYTIC ACTIVATION MOLECULE"/>
    <property type="match status" value="1"/>
</dbReference>
<dbReference type="Proteomes" id="UP000472260">
    <property type="component" value="Unassembled WGS sequence"/>
</dbReference>
<dbReference type="InterPro" id="IPR036179">
    <property type="entry name" value="Ig-like_dom_sf"/>
</dbReference>
<evidence type="ECO:0000313" key="9">
    <source>
        <dbReference type="Proteomes" id="UP000472260"/>
    </source>
</evidence>
<keyword evidence="4" id="KW-0325">Glycoprotein</keyword>
<keyword evidence="2 6" id="KW-0732">Signal</keyword>
<proteinExistence type="predicted"/>
<evidence type="ECO:0000256" key="1">
    <source>
        <dbReference type="ARBA" id="ARBA00004370"/>
    </source>
</evidence>
<sequence>WKSDLILALTLYLFSLSSGFSAEISVFVQTGASVQLDIQTQELPEFYFLSWSNYKSENIVTYISATKEVIPHLFYKDRVDFNKTTFSLTLKNMQKTDSGQYRAKTSGQSDNNIVTYRVSVMDEVEGPVLAINSSWSSPDPCSFTCKGSNIFISSIYNGSSCSQEEVTSADNHTLRLSCSGDSIMCNYSNPVSSKTQVKKVNELCTVKQEASAFPPWIIVSICLFTLTLAAVISFCIYKGKKGTMHLILQLSYDTS</sequence>
<keyword evidence="5" id="KW-0812">Transmembrane</keyword>